<keyword evidence="3" id="KW-1185">Reference proteome</keyword>
<dbReference type="OrthoDB" id="2322940at2"/>
<dbReference type="Pfam" id="PF01381">
    <property type="entry name" value="HTH_3"/>
    <property type="match status" value="1"/>
</dbReference>
<protein>
    <recommendedName>
        <fullName evidence="1">HTH cro/C1-type domain-containing protein</fullName>
    </recommendedName>
</protein>
<dbReference type="SMART" id="SM00530">
    <property type="entry name" value="HTH_XRE"/>
    <property type="match status" value="1"/>
</dbReference>
<evidence type="ECO:0000313" key="3">
    <source>
        <dbReference type="Proteomes" id="UP000051955"/>
    </source>
</evidence>
<dbReference type="CDD" id="cd00093">
    <property type="entry name" value="HTH_XRE"/>
    <property type="match status" value="1"/>
</dbReference>
<dbReference type="RefSeq" id="WP_057802912.1">
    <property type="nucleotide sequence ID" value="NZ_AZDV01000023.1"/>
</dbReference>
<dbReference type="InterPro" id="IPR010982">
    <property type="entry name" value="Lambda_DNA-bd_dom_sf"/>
</dbReference>
<dbReference type="EMBL" id="AZDV01000023">
    <property type="protein sequence ID" value="KRK94931.1"/>
    <property type="molecule type" value="Genomic_DNA"/>
</dbReference>
<dbReference type="SUPFAM" id="SSF47413">
    <property type="entry name" value="lambda repressor-like DNA-binding domains"/>
    <property type="match status" value="1"/>
</dbReference>
<evidence type="ECO:0000259" key="1">
    <source>
        <dbReference type="PROSITE" id="PS50943"/>
    </source>
</evidence>
<proteinExistence type="predicted"/>
<feature type="domain" description="HTH cro/C1-type" evidence="1">
    <location>
        <begin position="35"/>
        <end position="89"/>
    </location>
</feature>
<reference evidence="2 3" key="1">
    <citation type="journal article" date="2015" name="Genome Announc.">
        <title>Expanding the biotechnology potential of lactobacilli through comparative genomics of 213 strains and associated genera.</title>
        <authorList>
            <person name="Sun Z."/>
            <person name="Harris H.M."/>
            <person name="McCann A."/>
            <person name="Guo C."/>
            <person name="Argimon S."/>
            <person name="Zhang W."/>
            <person name="Yang X."/>
            <person name="Jeffery I.B."/>
            <person name="Cooney J.C."/>
            <person name="Kagawa T.F."/>
            <person name="Liu W."/>
            <person name="Song Y."/>
            <person name="Salvetti E."/>
            <person name="Wrobel A."/>
            <person name="Rasinkangas P."/>
            <person name="Parkhill J."/>
            <person name="Rea M.C."/>
            <person name="O'Sullivan O."/>
            <person name="Ritari J."/>
            <person name="Douillard F.P."/>
            <person name="Paul Ross R."/>
            <person name="Yang R."/>
            <person name="Briner A.E."/>
            <person name="Felis G.E."/>
            <person name="de Vos W.M."/>
            <person name="Barrangou R."/>
            <person name="Klaenhammer T.R."/>
            <person name="Caufield P.W."/>
            <person name="Cui Y."/>
            <person name="Zhang H."/>
            <person name="O'Toole P.W."/>
        </authorList>
    </citation>
    <scope>NUCLEOTIDE SEQUENCE [LARGE SCALE GENOMIC DNA]</scope>
    <source>
        <strain evidence="2 3">DSM 19394</strain>
    </source>
</reference>
<organism evidence="2 3">
    <name type="scientific">Levilactobacillus acidifarinae DSM 19394 = JCM 15949</name>
    <dbReference type="NCBI Taxonomy" id="1423715"/>
    <lineage>
        <taxon>Bacteria</taxon>
        <taxon>Bacillati</taxon>
        <taxon>Bacillota</taxon>
        <taxon>Bacilli</taxon>
        <taxon>Lactobacillales</taxon>
        <taxon>Lactobacillaceae</taxon>
        <taxon>Levilactobacillus</taxon>
    </lineage>
</organism>
<dbReference type="PROSITE" id="PS50943">
    <property type="entry name" value="HTH_CROC1"/>
    <property type="match status" value="1"/>
</dbReference>
<gene>
    <name evidence="2" type="ORF">FD25_GL002114</name>
</gene>
<dbReference type="InterPro" id="IPR001387">
    <property type="entry name" value="Cro/C1-type_HTH"/>
</dbReference>
<dbReference type="Gene3D" id="1.10.260.40">
    <property type="entry name" value="lambda repressor-like DNA-binding domains"/>
    <property type="match status" value="1"/>
</dbReference>
<evidence type="ECO:0000313" key="2">
    <source>
        <dbReference type="EMBL" id="KRK94931.1"/>
    </source>
</evidence>
<dbReference type="GO" id="GO:0003677">
    <property type="term" value="F:DNA binding"/>
    <property type="evidence" value="ECO:0007669"/>
    <property type="project" value="InterPro"/>
</dbReference>
<dbReference type="Proteomes" id="UP000051955">
    <property type="component" value="Unassembled WGS sequence"/>
</dbReference>
<dbReference type="AlphaFoldDB" id="A0A0R1LMY8"/>
<comment type="caution">
    <text evidence="2">The sequence shown here is derived from an EMBL/GenBank/DDBJ whole genome shotgun (WGS) entry which is preliminary data.</text>
</comment>
<name>A0A0R1LMY8_9LACO</name>
<accession>A0A0R1LMY8</accession>
<sequence>MNKLDDYVTRRGQTSPAFAQAVKQEDLNLDAAVAVRQLRDSLQLSQRAFAQQIGKPQSTVARIENGSMNVSTKLLAEIASATGQRLQIQFIPVHE</sequence>
<dbReference type="PATRIC" id="fig|1423715.3.peg.2184"/>